<dbReference type="OrthoDB" id="3533814at2759"/>
<keyword evidence="3" id="KW-0472">Membrane</keyword>
<dbReference type="Pfam" id="PF17111">
    <property type="entry name" value="PigL_N"/>
    <property type="match status" value="1"/>
</dbReference>
<dbReference type="Pfam" id="PF20237">
    <property type="entry name" value="DUF6594"/>
    <property type="match status" value="1"/>
</dbReference>
<keyword evidence="6" id="KW-1185">Reference proteome</keyword>
<protein>
    <recommendedName>
        <fullName evidence="4">PX domain-containing protein</fullName>
    </recommendedName>
</protein>
<feature type="compositionally biased region" description="Basic and acidic residues" evidence="2">
    <location>
        <begin position="531"/>
        <end position="547"/>
    </location>
</feature>
<feature type="non-terminal residue" evidence="5">
    <location>
        <position position="806"/>
    </location>
</feature>
<keyword evidence="3" id="KW-1133">Transmembrane helix</keyword>
<dbReference type="STRING" id="5539.A0A3E2HHZ7"/>
<keyword evidence="1" id="KW-0175">Coiled coil</keyword>
<dbReference type="EMBL" id="NCSJ02000042">
    <property type="protein sequence ID" value="RFU33049.1"/>
    <property type="molecule type" value="Genomic_DNA"/>
</dbReference>
<feature type="non-terminal residue" evidence="5">
    <location>
        <position position="1"/>
    </location>
</feature>
<feature type="compositionally biased region" description="Low complexity" evidence="2">
    <location>
        <begin position="548"/>
        <end position="560"/>
    </location>
</feature>
<evidence type="ECO:0000313" key="5">
    <source>
        <dbReference type="EMBL" id="RFU33049.1"/>
    </source>
</evidence>
<feature type="compositionally biased region" description="Polar residues" evidence="2">
    <location>
        <begin position="562"/>
        <end position="574"/>
    </location>
</feature>
<dbReference type="InterPro" id="IPR031348">
    <property type="entry name" value="PigL_N"/>
</dbReference>
<evidence type="ECO:0000313" key="6">
    <source>
        <dbReference type="Proteomes" id="UP000258309"/>
    </source>
</evidence>
<feature type="region of interest" description="Disordered" evidence="2">
    <location>
        <begin position="1"/>
        <end position="26"/>
    </location>
</feature>
<evidence type="ECO:0000256" key="3">
    <source>
        <dbReference type="SAM" id="Phobius"/>
    </source>
</evidence>
<gene>
    <name evidence="5" type="ORF">B7463_g3287</name>
</gene>
<dbReference type="Pfam" id="PF00787">
    <property type="entry name" value="PX"/>
    <property type="match status" value="1"/>
</dbReference>
<reference evidence="5 6" key="1">
    <citation type="submission" date="2018-05" db="EMBL/GenBank/DDBJ databases">
        <title>Draft genome sequence of Scytalidium lignicola DSM 105466, a ubiquitous saprotrophic fungus.</title>
        <authorList>
            <person name="Buettner E."/>
            <person name="Gebauer A.M."/>
            <person name="Hofrichter M."/>
            <person name="Liers C."/>
            <person name="Kellner H."/>
        </authorList>
    </citation>
    <scope>NUCLEOTIDE SEQUENCE [LARGE SCALE GENOMIC DNA]</scope>
    <source>
        <strain evidence="5 6">DSM 105466</strain>
    </source>
</reference>
<dbReference type="GO" id="GO:0035091">
    <property type="term" value="F:phosphatidylinositol binding"/>
    <property type="evidence" value="ECO:0007669"/>
    <property type="project" value="InterPro"/>
</dbReference>
<feature type="transmembrane region" description="Helical" evidence="3">
    <location>
        <begin position="220"/>
        <end position="241"/>
    </location>
</feature>
<dbReference type="InterPro" id="IPR001683">
    <property type="entry name" value="PX_dom"/>
</dbReference>
<dbReference type="Gene3D" id="3.30.1520.10">
    <property type="entry name" value="Phox-like domain"/>
    <property type="match status" value="1"/>
</dbReference>
<evidence type="ECO:0000256" key="1">
    <source>
        <dbReference type="SAM" id="Coils"/>
    </source>
</evidence>
<dbReference type="InterPro" id="IPR036871">
    <property type="entry name" value="PX_dom_sf"/>
</dbReference>
<dbReference type="PANTHER" id="PTHR34502">
    <property type="entry name" value="DUF6594 DOMAIN-CONTAINING PROTEIN-RELATED"/>
    <property type="match status" value="1"/>
</dbReference>
<dbReference type="InterPro" id="IPR046529">
    <property type="entry name" value="DUF6594"/>
</dbReference>
<keyword evidence="3" id="KW-0812">Transmembrane</keyword>
<dbReference type="FunFam" id="3.30.1520.10:FF:000041">
    <property type="entry name" value="Protein kinase activator Bem1"/>
    <property type="match status" value="1"/>
</dbReference>
<name>A0A3E2HHZ7_SCYLI</name>
<organism evidence="5 6">
    <name type="scientific">Scytalidium lignicola</name>
    <name type="common">Hyphomycete</name>
    <dbReference type="NCBI Taxonomy" id="5539"/>
    <lineage>
        <taxon>Eukaryota</taxon>
        <taxon>Fungi</taxon>
        <taxon>Dikarya</taxon>
        <taxon>Ascomycota</taxon>
        <taxon>Pezizomycotina</taxon>
        <taxon>Leotiomycetes</taxon>
        <taxon>Leotiomycetes incertae sedis</taxon>
        <taxon>Scytalidium</taxon>
    </lineage>
</organism>
<accession>A0A3E2HHZ7</accession>
<dbReference type="InterPro" id="IPR035550">
    <property type="entry name" value="Bem1/Scd2_PX"/>
</dbReference>
<proteinExistence type="predicted"/>
<dbReference type="CDD" id="cd06890">
    <property type="entry name" value="PX_Bem1p"/>
    <property type="match status" value="1"/>
</dbReference>
<sequence length="806" mass="89445">MRLNILNSPRRRPSIDAELGQPERNSMNGYPSAASLVVSDPDHSFFIYNAFHRLSTRNLLYLEAEIFELQKQQDDLDIKISRVDPDTLQNFRSWKKLSTSSDPEQMAVIMRIREKLKEYQEALVLQEAVLKMGKPQSKTIEALKLWLDRRSGGPDRHRAPSFSGLSASQLDDENELIALHPEFEKDWLTRLVELPYLRLICLVGKGIHALLSMRKINRAVATLSMLLAAVLLIVSIITLYLVTNNNVRLGLVCGFTILFAGSVRLLTNARRAELFASTAAYAAVLVVSMDPLSISTSALALIGAVVKTSTTVTKFAQSVRDAREELSATSRELNDLRTVLELLQHDYNDETMSAQLPAVSSMAVRWVLSGKDKVIALNAQLAAHTKTLQIALDVSTLVLAQATKNDTTALLDDSKQIKEGVIDVKGDTVQLLRELKTLKASLPGDVSGPGYSTVPDRRQAIEEYLDTITSYAETVVDDIEWSDEDSAVDVVAANDTGNGADGDTRNDSYGDYGYAGNGDYNGGPSTVDQSNRSERYISRRPIIRADSKPPTSATTTTIDTRNGLQSSNETSENLPTERRNNLGLTRPYNSNSSPSSSKDSRLPGFLRGLIFGMKSSRTNGDQTLPTAESTSVAKNSWPLDASALESTSVAQLSQQKRAPQQVQQNPYTPANPTSQLHFPISAHIPNYCFAEDKYWFVVEATLENGHQWQLSRYYEDFYDFQIALITKFPAEATDTGTQKRTLPYMPGPVNYVTDAITEGRLINLDAYVKNLLQQPPYISQCNLVRKFFAPREGDYKIDPNATDKEY</sequence>
<evidence type="ECO:0000259" key="4">
    <source>
        <dbReference type="PROSITE" id="PS50195"/>
    </source>
</evidence>
<dbReference type="AlphaFoldDB" id="A0A3E2HHZ7"/>
<dbReference type="SMART" id="SM00312">
    <property type="entry name" value="PX"/>
    <property type="match status" value="1"/>
</dbReference>
<feature type="domain" description="PX" evidence="4">
    <location>
        <begin position="674"/>
        <end position="795"/>
    </location>
</feature>
<dbReference type="PANTHER" id="PTHR34502:SF4">
    <property type="entry name" value="DUF6594 DOMAIN-CONTAINING PROTEIN"/>
    <property type="match status" value="1"/>
</dbReference>
<dbReference type="PROSITE" id="PS50195">
    <property type="entry name" value="PX"/>
    <property type="match status" value="1"/>
</dbReference>
<feature type="transmembrane region" description="Helical" evidence="3">
    <location>
        <begin position="247"/>
        <end position="267"/>
    </location>
</feature>
<dbReference type="Proteomes" id="UP000258309">
    <property type="component" value="Unassembled WGS sequence"/>
</dbReference>
<feature type="region of interest" description="Disordered" evidence="2">
    <location>
        <begin position="492"/>
        <end position="602"/>
    </location>
</feature>
<feature type="coiled-coil region" evidence="1">
    <location>
        <begin position="319"/>
        <end position="346"/>
    </location>
</feature>
<evidence type="ECO:0000256" key="2">
    <source>
        <dbReference type="SAM" id="MobiDB-lite"/>
    </source>
</evidence>
<dbReference type="SUPFAM" id="SSF64268">
    <property type="entry name" value="PX domain"/>
    <property type="match status" value="1"/>
</dbReference>
<comment type="caution">
    <text evidence="5">The sequence shown here is derived from an EMBL/GenBank/DDBJ whole genome shotgun (WGS) entry which is preliminary data.</text>
</comment>